<dbReference type="AlphaFoldDB" id="A0A4Y7JFZ5"/>
<evidence type="ECO:0000259" key="5">
    <source>
        <dbReference type="Pfam" id="PF22600"/>
    </source>
</evidence>
<dbReference type="PANTHER" id="PTHR12271">
    <property type="entry name" value="POLY A POLYMERASE CID PAP -RELATED"/>
    <property type="match status" value="1"/>
</dbReference>
<evidence type="ECO:0000256" key="1">
    <source>
        <dbReference type="ARBA" id="ARBA00022741"/>
    </source>
</evidence>
<dbReference type="Gene3D" id="3.40.50.300">
    <property type="entry name" value="P-loop containing nucleotide triphosphate hydrolases"/>
    <property type="match status" value="1"/>
</dbReference>
<dbReference type="InterPro" id="IPR011009">
    <property type="entry name" value="Kinase-like_dom_sf"/>
</dbReference>
<keyword evidence="2" id="KW-0342">GTP-binding</keyword>
<dbReference type="Pfam" id="PF22600">
    <property type="entry name" value="MTPAP-like_central"/>
    <property type="match status" value="1"/>
</dbReference>
<dbReference type="Pfam" id="PF00448">
    <property type="entry name" value="SRP54"/>
    <property type="match status" value="1"/>
</dbReference>
<feature type="domain" description="Poly(A) RNA polymerase mitochondrial-like central palm" evidence="5">
    <location>
        <begin position="83"/>
        <end position="215"/>
    </location>
</feature>
<dbReference type="Gene3D" id="1.10.510.10">
    <property type="entry name" value="Transferase(Phosphotransferase) domain 1"/>
    <property type="match status" value="1"/>
</dbReference>
<dbReference type="Gene3D" id="3.30.460.10">
    <property type="entry name" value="Beta Polymerase, domain 2"/>
    <property type="match status" value="1"/>
</dbReference>
<dbReference type="CDD" id="cd05402">
    <property type="entry name" value="NT_PAP_TUTase"/>
    <property type="match status" value="1"/>
</dbReference>
<dbReference type="SUPFAM" id="SSF81631">
    <property type="entry name" value="PAP/OAS1 substrate-binding domain"/>
    <property type="match status" value="1"/>
</dbReference>
<dbReference type="SUPFAM" id="SSF56112">
    <property type="entry name" value="Protein kinase-like (PK-like)"/>
    <property type="match status" value="1"/>
</dbReference>
<dbReference type="GO" id="GO:0004672">
    <property type="term" value="F:protein kinase activity"/>
    <property type="evidence" value="ECO:0007669"/>
    <property type="project" value="InterPro"/>
</dbReference>
<evidence type="ECO:0000256" key="2">
    <source>
        <dbReference type="ARBA" id="ARBA00023134"/>
    </source>
</evidence>
<dbReference type="InterPro" id="IPR008271">
    <property type="entry name" value="Ser/Thr_kinase_AS"/>
</dbReference>
<evidence type="ECO:0000313" key="6">
    <source>
        <dbReference type="EMBL" id="RZC58930.1"/>
    </source>
</evidence>
<dbReference type="GO" id="GO:0031123">
    <property type="term" value="P:RNA 3'-end processing"/>
    <property type="evidence" value="ECO:0007669"/>
    <property type="project" value="TreeGrafter"/>
</dbReference>
<sequence length="783" mass="87903">MSALQPLVRRGSAKIIKDDTVCNHAVAEATKIAAAYQSHNIDNKVVVAPGQVPVTATRGPELKLSPLSSYDTMGSGTLLERCLRDILKVIKPLGGDVTARYTIISDLRTVVGSIDCLKGATVEPFGSFVSNLYTRWGDLDISIEVPCDSLVSSTDKTNKQNFLREIRKVFRRRGLVRDLRLFLHARVPVLIFESNLHNISCDISISNLLCQIKSRLFFWITGIDERFRDMVLLIKEWVKSQQINDPKNGTLNSHSLCLLVIFHFQTCEPPILPPLREIYEGNIADNLTGARVIAERAIQDTCSANIERFKTNSFRNVNRSSLSELVVSFFRKCSNLNMLASEYAICTYTGRWEHRSTSTKWTNDYPLFIEDPFEHTDNTARTVSMSELGRICEVFNEAYQGLVSSDDHDRTSLICSLVRHPISTKIISPHSNQGLFSGASTRYYPGQFRGGATRYRPLSDALPPSQNQFNNMQTESDEATIIAIRRELAQLMLKANTRNKPREIFPVPKSVDIEILNGMAEPNKENAVLKDLELMGKTKFSRKLSLLRLKKNVRVEVFHLPLGINGTFLATVTGRYISFVINNGLSLLYSYGCASGMEYLHEKNIIHFDLKCENLLVSMRDSHRPVCKGSFIYLLIFSLYLKTWDIGKHSFTPKKGETSVIMFVGLQDPVKIATEGVERFKKNCDLIIVDACGCHQQEASLFEDTCQLAESTKPDLVIFVIDGSISGNILVDEASLAYMLQKQESHAAEMGRTFIAIKPDGVQRRLISEIGGVQKTSLRNTMT</sequence>
<feature type="domain" description="SRP54-type proteins GTP-binding" evidence="3">
    <location>
        <begin position="666"/>
        <end position="729"/>
    </location>
</feature>
<dbReference type="GO" id="GO:0005525">
    <property type="term" value="F:GTP binding"/>
    <property type="evidence" value="ECO:0007669"/>
    <property type="project" value="UniProtKB-KW"/>
</dbReference>
<dbReference type="InterPro" id="IPR001245">
    <property type="entry name" value="Ser-Thr/Tyr_kinase_cat_dom"/>
</dbReference>
<feature type="domain" description="Serine-threonine/tyrosine-protein kinase catalytic" evidence="4">
    <location>
        <begin position="584"/>
        <end position="619"/>
    </location>
</feature>
<dbReference type="InterPro" id="IPR000897">
    <property type="entry name" value="SRP54_GTPase_dom"/>
</dbReference>
<dbReference type="EMBL" id="CM010718">
    <property type="protein sequence ID" value="RZC58930.1"/>
    <property type="molecule type" value="Genomic_DNA"/>
</dbReference>
<dbReference type="SUPFAM" id="SSF81301">
    <property type="entry name" value="Nucleotidyltransferase"/>
    <property type="match status" value="1"/>
</dbReference>
<dbReference type="PANTHER" id="PTHR12271:SF123">
    <property type="entry name" value="PROTEIN HESO1"/>
    <property type="match status" value="1"/>
</dbReference>
<gene>
    <name evidence="6" type="ORF">C5167_006227</name>
</gene>
<dbReference type="Pfam" id="PF07714">
    <property type="entry name" value="PK_Tyr_Ser-Thr"/>
    <property type="match status" value="1"/>
</dbReference>
<reference evidence="6 7" key="1">
    <citation type="journal article" date="2018" name="Science">
        <title>The opium poppy genome and morphinan production.</title>
        <authorList>
            <person name="Guo L."/>
            <person name="Winzer T."/>
            <person name="Yang X."/>
            <person name="Li Y."/>
            <person name="Ning Z."/>
            <person name="He Z."/>
            <person name="Teodor R."/>
            <person name="Lu Y."/>
            <person name="Bowser T.A."/>
            <person name="Graham I.A."/>
            <person name="Ye K."/>
        </authorList>
    </citation>
    <scope>NUCLEOTIDE SEQUENCE [LARGE SCALE GENOMIC DNA]</scope>
    <source>
        <strain evidence="7">cv. HN1</strain>
        <tissue evidence="6">Leaves</tissue>
    </source>
</reference>
<proteinExistence type="predicted"/>
<dbReference type="Gramene" id="RZC58930">
    <property type="protein sequence ID" value="RZC58930"/>
    <property type="gene ID" value="C5167_006227"/>
</dbReference>
<dbReference type="PROSITE" id="PS00108">
    <property type="entry name" value="PROTEIN_KINASE_ST"/>
    <property type="match status" value="1"/>
</dbReference>
<dbReference type="GO" id="GO:0006614">
    <property type="term" value="P:SRP-dependent cotranslational protein targeting to membrane"/>
    <property type="evidence" value="ECO:0007669"/>
    <property type="project" value="InterPro"/>
</dbReference>
<dbReference type="STRING" id="3469.A0A4Y7JFZ5"/>
<dbReference type="Proteomes" id="UP000316621">
    <property type="component" value="Chromosome 4"/>
</dbReference>
<accession>A0A4Y7JFZ5</accession>
<evidence type="ECO:0000313" key="7">
    <source>
        <dbReference type="Proteomes" id="UP000316621"/>
    </source>
</evidence>
<keyword evidence="7" id="KW-1185">Reference proteome</keyword>
<dbReference type="Gene3D" id="1.10.1410.10">
    <property type="match status" value="1"/>
</dbReference>
<organism evidence="6 7">
    <name type="scientific">Papaver somniferum</name>
    <name type="common">Opium poppy</name>
    <dbReference type="NCBI Taxonomy" id="3469"/>
    <lineage>
        <taxon>Eukaryota</taxon>
        <taxon>Viridiplantae</taxon>
        <taxon>Streptophyta</taxon>
        <taxon>Embryophyta</taxon>
        <taxon>Tracheophyta</taxon>
        <taxon>Spermatophyta</taxon>
        <taxon>Magnoliopsida</taxon>
        <taxon>Ranunculales</taxon>
        <taxon>Papaveraceae</taxon>
        <taxon>Papaveroideae</taxon>
        <taxon>Papaver</taxon>
    </lineage>
</organism>
<keyword evidence="1" id="KW-0547">Nucleotide-binding</keyword>
<evidence type="ECO:0008006" key="8">
    <source>
        <dbReference type="Google" id="ProtNLM"/>
    </source>
</evidence>
<dbReference type="InterPro" id="IPR027417">
    <property type="entry name" value="P-loop_NTPase"/>
</dbReference>
<evidence type="ECO:0000259" key="3">
    <source>
        <dbReference type="Pfam" id="PF00448"/>
    </source>
</evidence>
<protein>
    <recommendedName>
        <fullName evidence="8">Protein kinase domain-containing protein</fullName>
    </recommendedName>
</protein>
<dbReference type="GO" id="GO:0050265">
    <property type="term" value="F:RNA uridylyltransferase activity"/>
    <property type="evidence" value="ECO:0007669"/>
    <property type="project" value="TreeGrafter"/>
</dbReference>
<name>A0A4Y7JFZ5_PAPSO</name>
<dbReference type="InterPro" id="IPR054708">
    <property type="entry name" value="MTPAP-like_central"/>
</dbReference>
<dbReference type="InterPro" id="IPR043519">
    <property type="entry name" value="NT_sf"/>
</dbReference>
<evidence type="ECO:0000259" key="4">
    <source>
        <dbReference type="Pfam" id="PF07714"/>
    </source>
</evidence>